<evidence type="ECO:0000313" key="2">
    <source>
        <dbReference type="EMBL" id="NYE94582.1"/>
    </source>
</evidence>
<protein>
    <submittedName>
        <fullName evidence="2">Uncharacterized protein</fullName>
    </submittedName>
</protein>
<sequence length="88" mass="9442">MFELTPLETSALLLWVVGFAAAIVVVFLRTTGTRAKIVILLGALILPIIGSLAAIAFAIFSLARRREVLSRVYSSGELSEPRSVKKAA</sequence>
<comment type="caution">
    <text evidence="2">The sequence shown here is derived from an EMBL/GenBank/DDBJ whole genome shotgun (WGS) entry which is preliminary data.</text>
</comment>
<organism evidence="2 3">
    <name type="scientific">Psychromicrobium silvestre</name>
    <dbReference type="NCBI Taxonomy" id="1645614"/>
    <lineage>
        <taxon>Bacteria</taxon>
        <taxon>Bacillati</taxon>
        <taxon>Actinomycetota</taxon>
        <taxon>Actinomycetes</taxon>
        <taxon>Micrococcales</taxon>
        <taxon>Micrococcaceae</taxon>
        <taxon>Psychromicrobium</taxon>
    </lineage>
</organism>
<name>A0A7Y9S7E3_9MICC</name>
<feature type="transmembrane region" description="Helical" evidence="1">
    <location>
        <begin position="12"/>
        <end position="31"/>
    </location>
</feature>
<accession>A0A7Y9S7E3</accession>
<dbReference type="Proteomes" id="UP000521748">
    <property type="component" value="Unassembled WGS sequence"/>
</dbReference>
<reference evidence="2 3" key="1">
    <citation type="submission" date="2020-07" db="EMBL/GenBank/DDBJ databases">
        <title>Sequencing the genomes of 1000 actinobacteria strains.</title>
        <authorList>
            <person name="Klenk H.-P."/>
        </authorList>
    </citation>
    <scope>NUCLEOTIDE SEQUENCE [LARGE SCALE GENOMIC DNA]</scope>
    <source>
        <strain evidence="2 3">DSM 102047</strain>
    </source>
</reference>
<keyword evidence="3" id="KW-1185">Reference proteome</keyword>
<dbReference type="RefSeq" id="WP_179388327.1">
    <property type="nucleotide sequence ID" value="NZ_JACBYQ010000001.1"/>
</dbReference>
<keyword evidence="1" id="KW-0812">Transmembrane</keyword>
<gene>
    <name evidence="2" type="ORF">FHU41_000803</name>
</gene>
<dbReference type="AlphaFoldDB" id="A0A7Y9S7E3"/>
<keyword evidence="1" id="KW-0472">Membrane</keyword>
<keyword evidence="1" id="KW-1133">Transmembrane helix</keyword>
<feature type="transmembrane region" description="Helical" evidence="1">
    <location>
        <begin position="37"/>
        <end position="63"/>
    </location>
</feature>
<evidence type="ECO:0000313" key="3">
    <source>
        <dbReference type="Proteomes" id="UP000521748"/>
    </source>
</evidence>
<proteinExistence type="predicted"/>
<dbReference type="EMBL" id="JACBYQ010000001">
    <property type="protein sequence ID" value="NYE94582.1"/>
    <property type="molecule type" value="Genomic_DNA"/>
</dbReference>
<evidence type="ECO:0000256" key="1">
    <source>
        <dbReference type="SAM" id="Phobius"/>
    </source>
</evidence>